<accession>A0A918LEL7</accession>
<sequence length="238" mass="25256">MDSVLTDLPAPLPAEHVIAINQPKGDLHTHRDYSWNGMEFALPPGVFFPGETSRMLHQRILDGAIETRGRVYAAMGVGLGVEAVAAGLRGARTVFALDVHPASVETTARHYAQHVGDRPGTEFVPLVSDLFSAVPAGTALDVVTFNPPAVSQVVSDDPEVVRNSCVGAGIVTRFFDELADRGLLAPGGEVFVIVSNTADLPAIVGHAAARGFAAEVALRHDWHDGVITFLFRFTEAAA</sequence>
<proteinExistence type="predicted"/>
<dbReference type="InterPro" id="IPR029063">
    <property type="entry name" value="SAM-dependent_MTases_sf"/>
</dbReference>
<dbReference type="AlphaFoldDB" id="A0A918LEL7"/>
<evidence type="ECO:0008006" key="3">
    <source>
        <dbReference type="Google" id="ProtNLM"/>
    </source>
</evidence>
<dbReference type="Gene3D" id="3.40.50.150">
    <property type="entry name" value="Vaccinia Virus protein VP39"/>
    <property type="match status" value="1"/>
</dbReference>
<dbReference type="EMBL" id="BMRB01000002">
    <property type="protein sequence ID" value="GGS35847.1"/>
    <property type="molecule type" value="Genomic_DNA"/>
</dbReference>
<evidence type="ECO:0000313" key="1">
    <source>
        <dbReference type="EMBL" id="GGS35847.1"/>
    </source>
</evidence>
<dbReference type="SUPFAM" id="SSF53335">
    <property type="entry name" value="S-adenosyl-L-methionine-dependent methyltransferases"/>
    <property type="match status" value="1"/>
</dbReference>
<dbReference type="RefSeq" id="WP_189211268.1">
    <property type="nucleotide sequence ID" value="NZ_BMRB01000002.1"/>
</dbReference>
<evidence type="ECO:0000313" key="2">
    <source>
        <dbReference type="Proteomes" id="UP000660680"/>
    </source>
</evidence>
<comment type="caution">
    <text evidence="1">The sequence shown here is derived from an EMBL/GenBank/DDBJ whole genome shotgun (WGS) entry which is preliminary data.</text>
</comment>
<name>A0A918LEL7_9PSEU</name>
<gene>
    <name evidence="1" type="ORF">GCM10010171_33090</name>
</gene>
<reference evidence="1" key="1">
    <citation type="journal article" date="2014" name="Int. J. Syst. Evol. Microbiol.">
        <title>Complete genome sequence of Corynebacterium casei LMG S-19264T (=DSM 44701T), isolated from a smear-ripened cheese.</title>
        <authorList>
            <consortium name="US DOE Joint Genome Institute (JGI-PGF)"/>
            <person name="Walter F."/>
            <person name="Albersmeier A."/>
            <person name="Kalinowski J."/>
            <person name="Ruckert C."/>
        </authorList>
    </citation>
    <scope>NUCLEOTIDE SEQUENCE</scope>
    <source>
        <strain evidence="1">JCM 3276</strain>
    </source>
</reference>
<reference evidence="1" key="2">
    <citation type="submission" date="2020-09" db="EMBL/GenBank/DDBJ databases">
        <authorList>
            <person name="Sun Q."/>
            <person name="Ohkuma M."/>
        </authorList>
    </citation>
    <scope>NUCLEOTIDE SEQUENCE</scope>
    <source>
        <strain evidence="1">JCM 3276</strain>
    </source>
</reference>
<organism evidence="1 2">
    <name type="scientific">Actinokineospora fastidiosa</name>
    <dbReference type="NCBI Taxonomy" id="1816"/>
    <lineage>
        <taxon>Bacteria</taxon>
        <taxon>Bacillati</taxon>
        <taxon>Actinomycetota</taxon>
        <taxon>Actinomycetes</taxon>
        <taxon>Pseudonocardiales</taxon>
        <taxon>Pseudonocardiaceae</taxon>
        <taxon>Actinokineospora</taxon>
    </lineage>
</organism>
<keyword evidence="2" id="KW-1185">Reference proteome</keyword>
<protein>
    <recommendedName>
        <fullName evidence="3">Methyltransferase</fullName>
    </recommendedName>
</protein>
<dbReference type="Proteomes" id="UP000660680">
    <property type="component" value="Unassembled WGS sequence"/>
</dbReference>